<evidence type="ECO:0000256" key="1">
    <source>
        <dbReference type="SAM" id="MobiDB-lite"/>
    </source>
</evidence>
<evidence type="ECO:0000313" key="4">
    <source>
        <dbReference type="Proteomes" id="UP000542813"/>
    </source>
</evidence>
<protein>
    <recommendedName>
        <fullName evidence="5">Serine hydrolase</fullName>
    </recommendedName>
</protein>
<sequence>MSRSSRRWLLGILIALSSMTAAACAGGDEPTEPAAQTATPTPTSALLGGPKPPAGLRPATTASPQAARYEWAEFVDEPTGTSAALPEGAEPIENAIPGPDGTIFQSRGYVFEHAEGVLGFEVIEEVATLDDLRKLAEFLAGSVDGNVGAVEEVEAGGAAGIDGEIRYGDDHLMLFRILVLNENRDVWNGFVGGPATDRERLESEFARLTISADLEQATDWVQVIDEPSGIVVDLPAEPEPRDWSGSVREYYTPTPSAGFEVADGWLDEAGLDAALAAMAPRVDGTVQDSWSAELFGYPGLEGEIRAGDALYLVRVVPVEDHVLTLVVAAHHSYRSFAEERLEQVAASVVLP</sequence>
<feature type="compositionally biased region" description="Low complexity" evidence="1">
    <location>
        <begin position="32"/>
        <end position="45"/>
    </location>
</feature>
<evidence type="ECO:0000256" key="2">
    <source>
        <dbReference type="SAM" id="SignalP"/>
    </source>
</evidence>
<dbReference type="AlphaFoldDB" id="A0A7W9GQ81"/>
<evidence type="ECO:0000313" key="3">
    <source>
        <dbReference type="EMBL" id="MBB5788045.1"/>
    </source>
</evidence>
<reference evidence="3 4" key="1">
    <citation type="submission" date="2020-08" db="EMBL/GenBank/DDBJ databases">
        <title>Sequencing the genomes of 1000 actinobacteria strains.</title>
        <authorList>
            <person name="Klenk H.-P."/>
        </authorList>
    </citation>
    <scope>NUCLEOTIDE SEQUENCE [LARGE SCALE GENOMIC DNA]</scope>
    <source>
        <strain evidence="3 4">DSM 102122</strain>
    </source>
</reference>
<proteinExistence type="predicted"/>
<comment type="caution">
    <text evidence="3">The sequence shown here is derived from an EMBL/GenBank/DDBJ whole genome shotgun (WGS) entry which is preliminary data.</text>
</comment>
<name>A0A7W9GQ81_9ACTN</name>
<dbReference type="PROSITE" id="PS51257">
    <property type="entry name" value="PROKAR_LIPOPROTEIN"/>
    <property type="match status" value="1"/>
</dbReference>
<feature type="region of interest" description="Disordered" evidence="1">
    <location>
        <begin position="24"/>
        <end position="60"/>
    </location>
</feature>
<feature type="signal peptide" evidence="2">
    <location>
        <begin position="1"/>
        <end position="23"/>
    </location>
</feature>
<evidence type="ECO:0008006" key="5">
    <source>
        <dbReference type="Google" id="ProtNLM"/>
    </source>
</evidence>
<keyword evidence="2" id="KW-0732">Signal</keyword>
<gene>
    <name evidence="3" type="ORF">HD601_002620</name>
</gene>
<dbReference type="Proteomes" id="UP000542813">
    <property type="component" value="Unassembled WGS sequence"/>
</dbReference>
<organism evidence="3 4">
    <name type="scientific">Jiangella mangrovi</name>
    <dbReference type="NCBI Taxonomy" id="1524084"/>
    <lineage>
        <taxon>Bacteria</taxon>
        <taxon>Bacillati</taxon>
        <taxon>Actinomycetota</taxon>
        <taxon>Actinomycetes</taxon>
        <taxon>Jiangellales</taxon>
        <taxon>Jiangellaceae</taxon>
        <taxon>Jiangella</taxon>
    </lineage>
</organism>
<dbReference type="RefSeq" id="WP_184822496.1">
    <property type="nucleotide sequence ID" value="NZ_JACHMM010000001.1"/>
</dbReference>
<dbReference type="EMBL" id="JACHMM010000001">
    <property type="protein sequence ID" value="MBB5788045.1"/>
    <property type="molecule type" value="Genomic_DNA"/>
</dbReference>
<feature type="chain" id="PRO_5039021972" description="Serine hydrolase" evidence="2">
    <location>
        <begin position="24"/>
        <end position="351"/>
    </location>
</feature>
<keyword evidence="4" id="KW-1185">Reference proteome</keyword>
<accession>A0A7W9GQ81</accession>